<evidence type="ECO:0000259" key="3">
    <source>
        <dbReference type="PROSITE" id="PS01124"/>
    </source>
</evidence>
<dbReference type="InterPro" id="IPR009594">
    <property type="entry name" value="Tscrpt_reg_HTH_AraC_N"/>
</dbReference>
<proteinExistence type="predicted"/>
<reference evidence="4 5" key="1">
    <citation type="submission" date="2019-12" db="EMBL/GenBank/DDBJ databases">
        <title>Paenibacillus sp. nov. sp. isolated from soil.</title>
        <authorList>
            <person name="Kim J."/>
            <person name="Jeong S.E."/>
            <person name="Jung H.S."/>
            <person name="Jeon C.O."/>
        </authorList>
    </citation>
    <scope>NUCLEOTIDE SEQUENCE [LARGE SCALE GENOMIC DNA]</scope>
    <source>
        <strain evidence="4 5">5J-6</strain>
    </source>
</reference>
<dbReference type="Proteomes" id="UP000481087">
    <property type="component" value="Unassembled WGS sequence"/>
</dbReference>
<protein>
    <submittedName>
        <fullName evidence="4">Helix-turn-helix domain-containing protein</fullName>
    </submittedName>
</protein>
<keyword evidence="1" id="KW-0805">Transcription regulation</keyword>
<dbReference type="Pfam" id="PF06719">
    <property type="entry name" value="AraC_N"/>
    <property type="match status" value="1"/>
</dbReference>
<dbReference type="SMART" id="SM00342">
    <property type="entry name" value="HTH_ARAC"/>
    <property type="match status" value="1"/>
</dbReference>
<comment type="caution">
    <text evidence="4">The sequence shown here is derived from an EMBL/GenBank/DDBJ whole genome shotgun (WGS) entry which is preliminary data.</text>
</comment>
<keyword evidence="5" id="KW-1185">Reference proteome</keyword>
<evidence type="ECO:0000313" key="5">
    <source>
        <dbReference type="Proteomes" id="UP000481087"/>
    </source>
</evidence>
<evidence type="ECO:0000256" key="1">
    <source>
        <dbReference type="ARBA" id="ARBA00023015"/>
    </source>
</evidence>
<sequence>MPISSAQQDPLVPYQRELAQLIENNTDGDGVHPTVIPSLSMIRDSVTTLPSFSVHEPSICIVAQGTKVVILGEECYKYGPSSYLVVSLVSPVSAQVIQATPDAPYLCIQLKFDPKDVLSLMNVSDQPLAAKGDSQRALFVDKTKTSLLDAVIRLVRLLDNPEDVSVLSPLIIREILYRILNGGQGNALKQIAMSGSSSNRIANVVQQIKQNYTTPLRIEELASIANMAPSSLHRHFKKVTTMSPLQYQKQLQLQEARRILLSESADAADVAFQVGYESPTQFSREYTRLFGLPPISDIKRLRGE</sequence>
<dbReference type="GO" id="GO:0043565">
    <property type="term" value="F:sequence-specific DNA binding"/>
    <property type="evidence" value="ECO:0007669"/>
    <property type="project" value="InterPro"/>
</dbReference>
<evidence type="ECO:0000313" key="4">
    <source>
        <dbReference type="EMBL" id="MZQ81082.1"/>
    </source>
</evidence>
<dbReference type="SUPFAM" id="SSF46689">
    <property type="entry name" value="Homeodomain-like"/>
    <property type="match status" value="2"/>
</dbReference>
<dbReference type="PANTHER" id="PTHR43436:SF1">
    <property type="entry name" value="TRANSCRIPTIONAL REGULATORY PROTEIN"/>
    <property type="match status" value="1"/>
</dbReference>
<dbReference type="RefSeq" id="WP_161405392.1">
    <property type="nucleotide sequence ID" value="NZ_WTUZ01000007.1"/>
</dbReference>
<dbReference type="Gene3D" id="1.10.10.60">
    <property type="entry name" value="Homeodomain-like"/>
    <property type="match status" value="1"/>
</dbReference>
<dbReference type="EMBL" id="WTUZ01000007">
    <property type="protein sequence ID" value="MZQ81082.1"/>
    <property type="molecule type" value="Genomic_DNA"/>
</dbReference>
<dbReference type="Pfam" id="PF12833">
    <property type="entry name" value="HTH_18"/>
    <property type="match status" value="1"/>
</dbReference>
<dbReference type="GO" id="GO:0003700">
    <property type="term" value="F:DNA-binding transcription factor activity"/>
    <property type="evidence" value="ECO:0007669"/>
    <property type="project" value="InterPro"/>
</dbReference>
<evidence type="ECO:0000256" key="2">
    <source>
        <dbReference type="ARBA" id="ARBA00023163"/>
    </source>
</evidence>
<dbReference type="PROSITE" id="PS01124">
    <property type="entry name" value="HTH_ARAC_FAMILY_2"/>
    <property type="match status" value="1"/>
</dbReference>
<keyword evidence="2" id="KW-0804">Transcription</keyword>
<dbReference type="PANTHER" id="PTHR43436">
    <property type="entry name" value="ARAC-FAMILY TRANSCRIPTIONAL REGULATOR"/>
    <property type="match status" value="1"/>
</dbReference>
<feature type="domain" description="HTH araC/xylS-type" evidence="3">
    <location>
        <begin position="202"/>
        <end position="300"/>
    </location>
</feature>
<dbReference type="InterPro" id="IPR009057">
    <property type="entry name" value="Homeodomain-like_sf"/>
</dbReference>
<gene>
    <name evidence="4" type="ORF">GQF01_02895</name>
</gene>
<dbReference type="AlphaFoldDB" id="A0A6L8UUQ2"/>
<name>A0A6L8UUQ2_9BACL</name>
<dbReference type="InterPro" id="IPR018060">
    <property type="entry name" value="HTH_AraC"/>
</dbReference>
<organism evidence="4 5">
    <name type="scientific">Paenibacillus silvestris</name>
    <dbReference type="NCBI Taxonomy" id="2606219"/>
    <lineage>
        <taxon>Bacteria</taxon>
        <taxon>Bacillati</taxon>
        <taxon>Bacillota</taxon>
        <taxon>Bacilli</taxon>
        <taxon>Bacillales</taxon>
        <taxon>Paenibacillaceae</taxon>
        <taxon>Paenibacillus</taxon>
    </lineage>
</organism>
<accession>A0A6L8UUQ2</accession>